<evidence type="ECO:0000313" key="8">
    <source>
        <dbReference type="EMBL" id="SUZ96342.1"/>
    </source>
</evidence>
<dbReference type="SUPFAM" id="SSF51905">
    <property type="entry name" value="FAD/NAD(P)-binding domain"/>
    <property type="match status" value="1"/>
</dbReference>
<accession>A0A381RWX0</accession>
<dbReference type="EMBL" id="UINC01002406">
    <property type="protein sequence ID" value="SUZ96342.1"/>
    <property type="molecule type" value="Genomic_DNA"/>
</dbReference>
<keyword evidence="5" id="KW-0560">Oxidoreductase</keyword>
<evidence type="ECO:0000256" key="6">
    <source>
        <dbReference type="ARBA" id="ARBA00023033"/>
    </source>
</evidence>
<comment type="similarity">
    <text evidence="2">Belongs to the UbiH/COQ6 family.</text>
</comment>
<organism evidence="8">
    <name type="scientific">marine metagenome</name>
    <dbReference type="NCBI Taxonomy" id="408172"/>
    <lineage>
        <taxon>unclassified sequences</taxon>
        <taxon>metagenomes</taxon>
        <taxon>ecological metagenomes</taxon>
    </lineage>
</organism>
<dbReference type="Pfam" id="PF01494">
    <property type="entry name" value="FAD_binding_3"/>
    <property type="match status" value="1"/>
</dbReference>
<evidence type="ECO:0000259" key="7">
    <source>
        <dbReference type="Pfam" id="PF01494"/>
    </source>
</evidence>
<dbReference type="InterPro" id="IPR002938">
    <property type="entry name" value="FAD-bd"/>
</dbReference>
<dbReference type="NCBIfam" id="NF006593">
    <property type="entry name" value="PRK09126.1"/>
    <property type="match status" value="1"/>
</dbReference>
<dbReference type="InterPro" id="IPR051205">
    <property type="entry name" value="UbiH/COQ6_monooxygenase"/>
</dbReference>
<proteinExistence type="inferred from homology"/>
<evidence type="ECO:0000256" key="5">
    <source>
        <dbReference type="ARBA" id="ARBA00023002"/>
    </source>
</evidence>
<evidence type="ECO:0000256" key="2">
    <source>
        <dbReference type="ARBA" id="ARBA00005349"/>
    </source>
</evidence>
<dbReference type="InterPro" id="IPR010971">
    <property type="entry name" value="UbiH/COQ6"/>
</dbReference>
<evidence type="ECO:0000256" key="4">
    <source>
        <dbReference type="ARBA" id="ARBA00022827"/>
    </source>
</evidence>
<sequence>VAIVDKLPREVVANPKIDGREIALTHHSVKILKKLDVWRHISSQSISEIKEARVLDGSSKYFLNFNHQEIRKENLGYLIPNHVIRENLYKRLRKLSNITLINKAECVSVDVNKQCASIMLSNGKKIKASLIVAADSRFSKVRSKMGISVFSRNFNKDMIVCRMEHEKPHQNIAYEFFRYNQTQASLPYIKNQSSIVTTATKDFSSNLMKMSDKKFNQEMQNSFNNFFGKMKLIGKRYSYPMITTYTKKFASHRFAVVGDAAVGMHPVTAHGFNLGLKGLEILINEIKTAIKNKTDIGLTTVLQNYQSKLHRVAAPIYLATNGIVNLYTSTIFPAKLTRQFILRLVNTVKPVKRAFLSVLE</sequence>
<dbReference type="GO" id="GO:0071949">
    <property type="term" value="F:FAD binding"/>
    <property type="evidence" value="ECO:0007669"/>
    <property type="project" value="InterPro"/>
</dbReference>
<feature type="non-terminal residue" evidence="8">
    <location>
        <position position="1"/>
    </location>
</feature>
<gene>
    <name evidence="8" type="ORF">METZ01_LOCUS49196</name>
</gene>
<feature type="domain" description="FAD-binding" evidence="7">
    <location>
        <begin position="19"/>
        <end position="314"/>
    </location>
</feature>
<dbReference type="PANTHER" id="PTHR43876:SF25">
    <property type="entry name" value="MONOOXYGENASE NMA2164"/>
    <property type="match status" value="1"/>
</dbReference>
<dbReference type="InterPro" id="IPR036188">
    <property type="entry name" value="FAD/NAD-bd_sf"/>
</dbReference>
<keyword evidence="3" id="KW-0285">Flavoprotein</keyword>
<dbReference type="GO" id="GO:0004497">
    <property type="term" value="F:monooxygenase activity"/>
    <property type="evidence" value="ECO:0007669"/>
    <property type="project" value="UniProtKB-KW"/>
</dbReference>
<dbReference type="Gene3D" id="3.50.50.60">
    <property type="entry name" value="FAD/NAD(P)-binding domain"/>
    <property type="match status" value="2"/>
</dbReference>
<reference evidence="8" key="1">
    <citation type="submission" date="2018-05" db="EMBL/GenBank/DDBJ databases">
        <authorList>
            <person name="Lanie J.A."/>
            <person name="Ng W.-L."/>
            <person name="Kazmierczak K.M."/>
            <person name="Andrzejewski T.M."/>
            <person name="Davidsen T.M."/>
            <person name="Wayne K.J."/>
            <person name="Tettelin H."/>
            <person name="Glass J.I."/>
            <person name="Rusch D."/>
            <person name="Podicherti R."/>
            <person name="Tsui H.-C.T."/>
            <person name="Winkler M.E."/>
        </authorList>
    </citation>
    <scope>NUCLEOTIDE SEQUENCE</scope>
</reference>
<evidence type="ECO:0000256" key="1">
    <source>
        <dbReference type="ARBA" id="ARBA00001974"/>
    </source>
</evidence>
<dbReference type="GO" id="GO:0016705">
    <property type="term" value="F:oxidoreductase activity, acting on paired donors, with incorporation or reduction of molecular oxygen"/>
    <property type="evidence" value="ECO:0007669"/>
    <property type="project" value="InterPro"/>
</dbReference>
<comment type="cofactor">
    <cofactor evidence="1">
        <name>FAD</name>
        <dbReference type="ChEBI" id="CHEBI:57692"/>
    </cofactor>
</comment>
<keyword evidence="6" id="KW-0503">Monooxygenase</keyword>
<dbReference type="AlphaFoldDB" id="A0A381RWX0"/>
<keyword evidence="4" id="KW-0274">FAD</keyword>
<dbReference type="NCBIfam" id="TIGR01988">
    <property type="entry name" value="Ubi-OHases"/>
    <property type="match status" value="1"/>
</dbReference>
<name>A0A381RWX0_9ZZZZ</name>
<evidence type="ECO:0000256" key="3">
    <source>
        <dbReference type="ARBA" id="ARBA00022630"/>
    </source>
</evidence>
<dbReference type="GO" id="GO:0006744">
    <property type="term" value="P:ubiquinone biosynthetic process"/>
    <property type="evidence" value="ECO:0007669"/>
    <property type="project" value="InterPro"/>
</dbReference>
<dbReference type="PANTHER" id="PTHR43876">
    <property type="entry name" value="UBIQUINONE BIOSYNTHESIS MONOOXYGENASE COQ6, MITOCHONDRIAL"/>
    <property type="match status" value="1"/>
</dbReference>
<protein>
    <recommendedName>
        <fullName evidence="7">FAD-binding domain-containing protein</fullName>
    </recommendedName>
</protein>